<keyword evidence="1" id="KW-0472">Membrane</keyword>
<proteinExistence type="predicted"/>
<protein>
    <submittedName>
        <fullName evidence="2">Uncharacterized protein</fullName>
    </submittedName>
</protein>
<dbReference type="STRING" id="456442.Mboo_2152"/>
<feature type="transmembrane region" description="Helical" evidence="1">
    <location>
        <begin position="6"/>
        <end position="30"/>
    </location>
</feature>
<dbReference type="RefSeq" id="WP_012107724.1">
    <property type="nucleotide sequence ID" value="NC_009712.1"/>
</dbReference>
<dbReference type="Proteomes" id="UP000002408">
    <property type="component" value="Chromosome"/>
</dbReference>
<dbReference type="OrthoDB" id="108807at2157"/>
<dbReference type="GeneID" id="5410128"/>
<dbReference type="eggNOG" id="arCOG11716">
    <property type="taxonomic scope" value="Archaea"/>
</dbReference>
<dbReference type="KEGG" id="mbn:Mboo_2152"/>
<evidence type="ECO:0000313" key="3">
    <source>
        <dbReference type="Proteomes" id="UP000002408"/>
    </source>
</evidence>
<sequence length="61" mass="6901">MVDIVSYSLIGITCLCFGLIVSFQIAHIRYCRRLAILVRRSVSTKTIAPVLAEYEVLKTKK</sequence>
<evidence type="ECO:0000313" key="2">
    <source>
        <dbReference type="EMBL" id="ABS56666.1"/>
    </source>
</evidence>
<dbReference type="AlphaFoldDB" id="A7IAA5"/>
<accession>A7IAA5</accession>
<organism evidence="2 3">
    <name type="scientific">Methanoregula boonei (strain DSM 21154 / JCM 14090 / 6A8)</name>
    <dbReference type="NCBI Taxonomy" id="456442"/>
    <lineage>
        <taxon>Archaea</taxon>
        <taxon>Methanobacteriati</taxon>
        <taxon>Methanobacteriota</taxon>
        <taxon>Stenosarchaea group</taxon>
        <taxon>Methanomicrobia</taxon>
        <taxon>Methanomicrobiales</taxon>
        <taxon>Methanoregulaceae</taxon>
        <taxon>Methanoregula</taxon>
    </lineage>
</organism>
<evidence type="ECO:0000256" key="1">
    <source>
        <dbReference type="SAM" id="Phobius"/>
    </source>
</evidence>
<keyword evidence="3" id="KW-1185">Reference proteome</keyword>
<dbReference type="EMBL" id="CP000780">
    <property type="protein sequence ID" value="ABS56666.1"/>
    <property type="molecule type" value="Genomic_DNA"/>
</dbReference>
<keyword evidence="1" id="KW-1133">Transmembrane helix</keyword>
<reference evidence="3" key="1">
    <citation type="journal article" date="2015" name="Microbiology">
        <title>Genome of Methanoregula boonei 6A8 reveals adaptations to oligotrophic peatland environments.</title>
        <authorList>
            <person name="Braeuer S."/>
            <person name="Cadillo-Quiroz H."/>
            <person name="Kyrpides N."/>
            <person name="Woyke T."/>
            <person name="Goodwin L."/>
            <person name="Detter C."/>
            <person name="Podell S."/>
            <person name="Yavitt J.B."/>
            <person name="Zinder S.H."/>
        </authorList>
    </citation>
    <scope>NUCLEOTIDE SEQUENCE [LARGE SCALE GENOMIC DNA]</scope>
    <source>
        <strain evidence="3">DSM 21154 / JCM 14090 / 6A8</strain>
    </source>
</reference>
<dbReference type="HOGENOM" id="CLU_208224_0_0_2"/>
<name>A7IAA5_METB6</name>
<keyword evidence="1" id="KW-0812">Transmembrane</keyword>
<gene>
    <name evidence="2" type="ordered locus">Mboo_2152</name>
</gene>